<dbReference type="Gene3D" id="1.10.287.730">
    <property type="entry name" value="Helix hairpin bin"/>
    <property type="match status" value="1"/>
</dbReference>
<dbReference type="GO" id="GO:0009383">
    <property type="term" value="F:rRNA (cytosine-C5-)-methyltransferase activity"/>
    <property type="evidence" value="ECO:0007669"/>
    <property type="project" value="TreeGrafter"/>
</dbReference>
<dbReference type="InterPro" id="IPR018314">
    <property type="entry name" value="RsmB/NOL1/NOP2-like_CS"/>
</dbReference>
<dbReference type="InterPro" id="IPR035926">
    <property type="entry name" value="NusB-like_sf"/>
</dbReference>
<accession>A0A380U374</accession>
<reference evidence="16 17" key="1">
    <citation type="submission" date="2018-06" db="EMBL/GenBank/DDBJ databases">
        <authorList>
            <consortium name="Pathogen Informatics"/>
            <person name="Doyle S."/>
        </authorList>
    </citation>
    <scope>NUCLEOTIDE SEQUENCE [LARGE SCALE GENOMIC DNA]</scope>
    <source>
        <strain evidence="16 17">NCTC4191</strain>
    </source>
</reference>
<dbReference type="PANTHER" id="PTHR22807:SF61">
    <property type="entry name" value="NOL1_NOP2_SUN FAMILY PROTEIN _ ANTITERMINATION NUSB DOMAIN-CONTAINING PROTEIN"/>
    <property type="match status" value="1"/>
</dbReference>
<dbReference type="GO" id="GO:0003723">
    <property type="term" value="F:RNA binding"/>
    <property type="evidence" value="ECO:0007669"/>
    <property type="project" value="UniProtKB-UniRule"/>
</dbReference>
<gene>
    <name evidence="16" type="primary">sun</name>
    <name evidence="16" type="ORF">NCTC4191_01731</name>
</gene>
<feature type="binding site" evidence="14">
    <location>
        <position position="277"/>
    </location>
    <ligand>
        <name>S-adenosyl-L-methionine</name>
        <dbReference type="ChEBI" id="CHEBI:59789"/>
    </ligand>
</feature>
<dbReference type="InterPro" id="IPR006027">
    <property type="entry name" value="NusB_RsmB_TIM44"/>
</dbReference>
<dbReference type="GO" id="GO:0006355">
    <property type="term" value="P:regulation of DNA-templated transcription"/>
    <property type="evidence" value="ECO:0007669"/>
    <property type="project" value="InterPro"/>
</dbReference>
<dbReference type="GO" id="GO:0005829">
    <property type="term" value="C:cytosol"/>
    <property type="evidence" value="ECO:0007669"/>
    <property type="project" value="TreeGrafter"/>
</dbReference>
<keyword evidence="9 14" id="KW-0949">S-adenosyl-L-methionine</keyword>
<dbReference type="Pfam" id="PF01189">
    <property type="entry name" value="Methyltr_RsmB-F"/>
    <property type="match status" value="1"/>
</dbReference>
<comment type="similarity">
    <text evidence="3 14">Belongs to the class I-like SAM-binding methyltransferase superfamily. RsmB/NOP family.</text>
</comment>
<dbReference type="InterPro" id="IPR023267">
    <property type="entry name" value="RCMT"/>
</dbReference>
<sequence length="432" mass="48452">MKKQNARAVAAQIILQVLDQGKSLATLIPESQAKLEAKDLPLVQEISFGVCRTLPRLEAVIAQAVEKPLKGKTRLVHCLLLVGLYQLLYMRVPEFAAVDEVVNAAKSLKLDNFKVLINGVLRRFLREKDVLLAKFDKNWQTLHPEWFVNKLKKAYPNWREIIDANNQRPPMWIRSNIQRIKPQDYRVLLGDLVAKNSENMTACVPESAILLANPVPVNKLMNFEQGWATVQDAHAQWSAALLEAQNGELILDACAAPGGKTTHILEVAPQAKVIALDIEESRLKRVRENLARLGQTATVICGDASKPAEWLDDGVMFDRILLDAPCSATGVIRRHPDIKWLRKENDIAELVALQAKILEALWGRLKPNGVLVYATCSVLPEENGEQITRFVASHSDAEWVEMDFNGEKTAMKQFFPQEQGGDGFFYAKLIKQ</sequence>
<dbReference type="CDD" id="cd02440">
    <property type="entry name" value="AdoMet_MTases"/>
    <property type="match status" value="1"/>
</dbReference>
<protein>
    <recommendedName>
        <fullName evidence="4">16S rRNA (cytosine(967)-C(5))-methyltransferase</fullName>
        <ecNumber evidence="4">2.1.1.176</ecNumber>
    </recommendedName>
    <alternativeName>
        <fullName evidence="11">16S rRNA m5C967 methyltransferase</fullName>
    </alternativeName>
    <alternativeName>
        <fullName evidence="12">rRNA (cytosine-C(5)-)-methyltransferase RsmB</fullName>
    </alternativeName>
</protein>
<organism evidence="16 17">
    <name type="scientific">Actinobacillus lignieresii</name>
    <dbReference type="NCBI Taxonomy" id="720"/>
    <lineage>
        <taxon>Bacteria</taxon>
        <taxon>Pseudomonadati</taxon>
        <taxon>Pseudomonadota</taxon>
        <taxon>Gammaproteobacteria</taxon>
        <taxon>Pasteurellales</taxon>
        <taxon>Pasteurellaceae</taxon>
        <taxon>Actinobacillus</taxon>
    </lineage>
</organism>
<dbReference type="Pfam" id="PF01029">
    <property type="entry name" value="NusB"/>
    <property type="match status" value="1"/>
</dbReference>
<dbReference type="Proteomes" id="UP000254253">
    <property type="component" value="Unassembled WGS sequence"/>
</dbReference>
<dbReference type="EMBL" id="UFRN01000002">
    <property type="protein sequence ID" value="SUT94901.1"/>
    <property type="molecule type" value="Genomic_DNA"/>
</dbReference>
<dbReference type="SUPFAM" id="SSF53335">
    <property type="entry name" value="S-adenosyl-L-methionine-dependent methyltransferases"/>
    <property type="match status" value="1"/>
</dbReference>
<dbReference type="InterPro" id="IPR054728">
    <property type="entry name" value="RsmB-like_ferredoxin"/>
</dbReference>
<dbReference type="FunFam" id="1.10.287.730:FF:000001">
    <property type="entry name" value="Ribosomal RNA small subunit methyltransferase B"/>
    <property type="match status" value="1"/>
</dbReference>
<evidence type="ECO:0000256" key="11">
    <source>
        <dbReference type="ARBA" id="ARBA00030399"/>
    </source>
</evidence>
<dbReference type="InterPro" id="IPR004573">
    <property type="entry name" value="rRNA_ssu_MeTfrase_B"/>
</dbReference>
<comment type="subcellular location">
    <subcellularLocation>
        <location evidence="2">Cytoplasm</location>
    </subcellularLocation>
</comment>
<dbReference type="NCBIfam" id="TIGR00563">
    <property type="entry name" value="rsmB"/>
    <property type="match status" value="1"/>
</dbReference>
<keyword evidence="6" id="KW-0698">rRNA processing</keyword>
<evidence type="ECO:0000256" key="4">
    <source>
        <dbReference type="ARBA" id="ARBA00012140"/>
    </source>
</evidence>
<evidence type="ECO:0000256" key="10">
    <source>
        <dbReference type="ARBA" id="ARBA00022884"/>
    </source>
</evidence>
<evidence type="ECO:0000256" key="7">
    <source>
        <dbReference type="ARBA" id="ARBA00022603"/>
    </source>
</evidence>
<proteinExistence type="inferred from homology"/>
<dbReference type="NCBIfam" id="NF011494">
    <property type="entry name" value="PRK14902.1"/>
    <property type="match status" value="1"/>
</dbReference>
<dbReference type="PROSITE" id="PS51686">
    <property type="entry name" value="SAM_MT_RSMB_NOP"/>
    <property type="match status" value="1"/>
</dbReference>
<dbReference type="FunFam" id="1.10.940.10:FF:000002">
    <property type="entry name" value="Ribosomal RNA small subunit methyltransferase B"/>
    <property type="match status" value="1"/>
</dbReference>
<feature type="binding site" evidence="14">
    <location>
        <position position="323"/>
    </location>
    <ligand>
        <name>S-adenosyl-L-methionine</name>
        <dbReference type="ChEBI" id="CHEBI:59789"/>
    </ligand>
</feature>
<dbReference type="PRINTS" id="PR02008">
    <property type="entry name" value="RCMTFAMILY"/>
</dbReference>
<dbReference type="GO" id="GO:0070475">
    <property type="term" value="P:rRNA base methylation"/>
    <property type="evidence" value="ECO:0007669"/>
    <property type="project" value="TreeGrafter"/>
</dbReference>
<dbReference type="AlphaFoldDB" id="A0A380U374"/>
<dbReference type="PANTHER" id="PTHR22807">
    <property type="entry name" value="NOP2 YEAST -RELATED NOL1/NOP2/FMU SUN DOMAIN-CONTAINING"/>
    <property type="match status" value="1"/>
</dbReference>
<dbReference type="Gene3D" id="3.30.70.1170">
    <property type="entry name" value="Sun protein, domain 3"/>
    <property type="match status" value="1"/>
</dbReference>
<evidence type="ECO:0000256" key="5">
    <source>
        <dbReference type="ARBA" id="ARBA00022490"/>
    </source>
</evidence>
<evidence type="ECO:0000256" key="8">
    <source>
        <dbReference type="ARBA" id="ARBA00022679"/>
    </source>
</evidence>
<evidence type="ECO:0000259" key="15">
    <source>
        <dbReference type="PROSITE" id="PS51686"/>
    </source>
</evidence>
<evidence type="ECO:0000256" key="3">
    <source>
        <dbReference type="ARBA" id="ARBA00007494"/>
    </source>
</evidence>
<keyword evidence="5" id="KW-0963">Cytoplasm</keyword>
<dbReference type="PROSITE" id="PS01153">
    <property type="entry name" value="NOL1_NOP2_SUN"/>
    <property type="match status" value="1"/>
</dbReference>
<feature type="binding site" evidence="14">
    <location>
        <begin position="254"/>
        <end position="260"/>
    </location>
    <ligand>
        <name>S-adenosyl-L-methionine</name>
        <dbReference type="ChEBI" id="CHEBI:59789"/>
    </ligand>
</feature>
<dbReference type="Pfam" id="PF22458">
    <property type="entry name" value="RsmF-B_ferredox"/>
    <property type="match status" value="1"/>
</dbReference>
<evidence type="ECO:0000256" key="13">
    <source>
        <dbReference type="ARBA" id="ARBA00047283"/>
    </source>
</evidence>
<feature type="active site" description="Nucleophile" evidence="14">
    <location>
        <position position="376"/>
    </location>
</feature>
<evidence type="ECO:0000256" key="6">
    <source>
        <dbReference type="ARBA" id="ARBA00022552"/>
    </source>
</evidence>
<keyword evidence="17" id="KW-1185">Reference proteome</keyword>
<keyword evidence="7 14" id="KW-0489">Methyltransferase</keyword>
<evidence type="ECO:0000256" key="9">
    <source>
        <dbReference type="ARBA" id="ARBA00022691"/>
    </source>
</evidence>
<dbReference type="InterPro" id="IPR001678">
    <property type="entry name" value="MeTrfase_RsmB-F_NOP2_dom"/>
</dbReference>
<evidence type="ECO:0000256" key="2">
    <source>
        <dbReference type="ARBA" id="ARBA00004496"/>
    </source>
</evidence>
<dbReference type="FunFam" id="3.40.50.150:FF:000022">
    <property type="entry name" value="Ribosomal RNA small subunit methyltransferase B"/>
    <property type="match status" value="1"/>
</dbReference>
<comment type="catalytic activity">
    <reaction evidence="13">
        <text>cytidine(967) in 16S rRNA + S-adenosyl-L-methionine = 5-methylcytidine(967) in 16S rRNA + S-adenosyl-L-homocysteine + H(+)</text>
        <dbReference type="Rhea" id="RHEA:42748"/>
        <dbReference type="Rhea" id="RHEA-COMP:10219"/>
        <dbReference type="Rhea" id="RHEA-COMP:10220"/>
        <dbReference type="ChEBI" id="CHEBI:15378"/>
        <dbReference type="ChEBI" id="CHEBI:57856"/>
        <dbReference type="ChEBI" id="CHEBI:59789"/>
        <dbReference type="ChEBI" id="CHEBI:74483"/>
        <dbReference type="ChEBI" id="CHEBI:82748"/>
        <dbReference type="EC" id="2.1.1.176"/>
    </reaction>
</comment>
<evidence type="ECO:0000256" key="14">
    <source>
        <dbReference type="PROSITE-ProRule" id="PRU01023"/>
    </source>
</evidence>
<dbReference type="EC" id="2.1.1.176" evidence="4"/>
<dbReference type="NCBIfam" id="NF008149">
    <property type="entry name" value="PRK10901.1"/>
    <property type="match status" value="1"/>
</dbReference>
<feature type="domain" description="SAM-dependent MTase RsmB/NOP-type" evidence="15">
    <location>
        <begin position="161"/>
        <end position="432"/>
    </location>
</feature>
<feature type="binding site" evidence="14">
    <location>
        <position position="303"/>
    </location>
    <ligand>
        <name>S-adenosyl-L-methionine</name>
        <dbReference type="ChEBI" id="CHEBI:59789"/>
    </ligand>
</feature>
<dbReference type="InterPro" id="IPR029063">
    <property type="entry name" value="SAM-dependent_MTases_sf"/>
</dbReference>
<evidence type="ECO:0000256" key="1">
    <source>
        <dbReference type="ARBA" id="ARBA00002724"/>
    </source>
</evidence>
<evidence type="ECO:0000313" key="16">
    <source>
        <dbReference type="EMBL" id="SUT94901.1"/>
    </source>
</evidence>
<dbReference type="InterPro" id="IPR049560">
    <property type="entry name" value="MeTrfase_RsmB-F_NOP2_cat"/>
</dbReference>
<keyword evidence="10 14" id="KW-0694">RNA-binding</keyword>
<evidence type="ECO:0000313" key="17">
    <source>
        <dbReference type="Proteomes" id="UP000254253"/>
    </source>
</evidence>
<comment type="function">
    <text evidence="1">Specifically methylates the cytosine at position 967 (m5C967) of 16S rRNA.</text>
</comment>
<dbReference type="Gene3D" id="1.10.940.10">
    <property type="entry name" value="NusB-like"/>
    <property type="match status" value="1"/>
</dbReference>
<dbReference type="SUPFAM" id="SSF48013">
    <property type="entry name" value="NusB-like"/>
    <property type="match status" value="1"/>
</dbReference>
<name>A0A380U374_ACTLI</name>
<dbReference type="RefSeq" id="WP_115590827.1">
    <property type="nucleotide sequence ID" value="NZ_UFRN01000002.1"/>
</dbReference>
<dbReference type="Gene3D" id="3.40.50.150">
    <property type="entry name" value="Vaccinia Virus protein VP39"/>
    <property type="match status" value="1"/>
</dbReference>
<keyword evidence="8 14" id="KW-0808">Transferase</keyword>
<evidence type="ECO:0000256" key="12">
    <source>
        <dbReference type="ARBA" id="ARBA00031088"/>
    </source>
</evidence>